<feature type="repeat" description="PPR" evidence="3">
    <location>
        <begin position="217"/>
        <end position="251"/>
    </location>
</feature>
<dbReference type="FunFam" id="1.25.40.10:FF:000184">
    <property type="entry name" value="Pentatricopeptide repeat-containing protein, chloroplastic"/>
    <property type="match status" value="1"/>
</dbReference>
<dbReference type="Pfam" id="PF01535">
    <property type="entry name" value="PPR"/>
    <property type="match status" value="2"/>
</dbReference>
<organism evidence="6 7">
    <name type="scientific">Lactuca sativa</name>
    <name type="common">Garden lettuce</name>
    <dbReference type="NCBI Taxonomy" id="4236"/>
    <lineage>
        <taxon>Eukaryota</taxon>
        <taxon>Viridiplantae</taxon>
        <taxon>Streptophyta</taxon>
        <taxon>Embryophyta</taxon>
        <taxon>Tracheophyta</taxon>
        <taxon>Spermatophyta</taxon>
        <taxon>Magnoliopsida</taxon>
        <taxon>eudicotyledons</taxon>
        <taxon>Gunneridae</taxon>
        <taxon>Pentapetalae</taxon>
        <taxon>asterids</taxon>
        <taxon>campanulids</taxon>
        <taxon>Asterales</taxon>
        <taxon>Asteraceae</taxon>
        <taxon>Cichorioideae</taxon>
        <taxon>Cichorieae</taxon>
        <taxon>Lactucinae</taxon>
        <taxon>Lactuca</taxon>
    </lineage>
</organism>
<feature type="repeat" description="PPR" evidence="3">
    <location>
        <begin position="318"/>
        <end position="352"/>
    </location>
</feature>
<dbReference type="GO" id="GO:0008270">
    <property type="term" value="F:zinc ion binding"/>
    <property type="evidence" value="ECO:0007669"/>
    <property type="project" value="InterPro"/>
</dbReference>
<protein>
    <recommendedName>
        <fullName evidence="5">DYW domain-containing protein</fullName>
    </recommendedName>
</protein>
<comment type="similarity">
    <text evidence="1">Belongs to the PPR family. PCMP-H subfamily.</text>
</comment>
<dbReference type="OrthoDB" id="185373at2759"/>
<dbReference type="Pfam" id="PF14432">
    <property type="entry name" value="DYW_deaminase"/>
    <property type="match status" value="1"/>
</dbReference>
<dbReference type="EMBL" id="NBSK02000005">
    <property type="protein sequence ID" value="KAJ0203147.1"/>
    <property type="molecule type" value="Genomic_DNA"/>
</dbReference>
<dbReference type="Pfam" id="PF20431">
    <property type="entry name" value="E_motif"/>
    <property type="match status" value="1"/>
</dbReference>
<evidence type="ECO:0000313" key="7">
    <source>
        <dbReference type="Proteomes" id="UP000235145"/>
    </source>
</evidence>
<dbReference type="Gene3D" id="1.25.40.10">
    <property type="entry name" value="Tetratricopeptide repeat domain"/>
    <property type="match status" value="4"/>
</dbReference>
<dbReference type="InterPro" id="IPR046849">
    <property type="entry name" value="E2_motif"/>
</dbReference>
<evidence type="ECO:0000256" key="4">
    <source>
        <dbReference type="SAM" id="MobiDB-lite"/>
    </source>
</evidence>
<dbReference type="InterPro" id="IPR046848">
    <property type="entry name" value="E_motif"/>
</dbReference>
<name>A0A9R1XCB4_LACSA</name>
<dbReference type="InterPro" id="IPR046960">
    <property type="entry name" value="PPR_At4g14850-like_plant"/>
</dbReference>
<feature type="compositionally biased region" description="Low complexity" evidence="4">
    <location>
        <begin position="10"/>
        <end position="24"/>
    </location>
</feature>
<proteinExistence type="inferred from homology"/>
<keyword evidence="2" id="KW-0677">Repeat</keyword>
<evidence type="ECO:0000259" key="5">
    <source>
        <dbReference type="Pfam" id="PF14432"/>
    </source>
</evidence>
<dbReference type="PANTHER" id="PTHR47926:SF456">
    <property type="entry name" value="PENTATRICOPEPTIDE REPEAT-CONTAINING PROTEIN ELI1, CHLOROPLASTIC"/>
    <property type="match status" value="1"/>
</dbReference>
<gene>
    <name evidence="6" type="ORF">LSAT_V11C500275080</name>
</gene>
<dbReference type="InterPro" id="IPR002885">
    <property type="entry name" value="PPR_rpt"/>
</dbReference>
<dbReference type="NCBIfam" id="TIGR00756">
    <property type="entry name" value="PPR"/>
    <property type="match status" value="2"/>
</dbReference>
<sequence length="628" mass="69861">MLSTPLGAATSSSTVPTTTGRGPSQSPETLASLITTSKNITQLLQIHAAAIRHGFHNHPVVNFKLQRSYSSFGRLDSSLALFNRTHDPNVFFYTSIIHAHAAYNLHMRGIQLYIQMMSQDVEPNEFTFSALLKGCPLEPGKLLHPHVIKLGFDCNMHVRTALVDVYSRGGDLVSARQLFDTMPERSLVSLTSMITGYAKHGDLINARTLFDRIADKDAVCWNVMIGGYAKYGKPTDAITLFRKMLQTKINPNEVTLVAVLSACGQIGALESGRWIHSYIQNNGIHINIHLGTALIDMYTKCGSLEDALNIFNNLKNKDVITYNSMISGYSMHGYHQEALLLFHDMHKNHKQPTAISFIGILNSCAHSGLVSIGKGIFLSMETKHKIKPTIEHYGCVINLLGRAGFLNHAYTLTNNMNINNIKPDPIIFGTLLDSCTLHKNIELAEKIVKFLIDHNLANSGTYILLSNLYGSTSNWAGVARMRALMKDHGVQKEPGCSSIEVNNKVHEFVAGDMKHPKSEEIYGMVEEVNGWLESHGYRPQTDVVLQDIGKRERVRSLEVHSEKLAIAFGLISTKAGSSIKIVKNLRVCLDCHEVTKLISKVTGRRIVVRDRNRFHHFVDGLCSCGDYW</sequence>
<evidence type="ECO:0000256" key="2">
    <source>
        <dbReference type="ARBA" id="ARBA00022737"/>
    </source>
</evidence>
<dbReference type="Gramene" id="rna-gnl|WGS:NBSK|LSAT_5X128320_mrna">
    <property type="protein sequence ID" value="cds-PLY79651.1"/>
    <property type="gene ID" value="gene-LSAT_5X128320"/>
</dbReference>
<dbReference type="PANTHER" id="PTHR47926">
    <property type="entry name" value="PENTATRICOPEPTIDE REPEAT-CONTAINING PROTEIN"/>
    <property type="match status" value="1"/>
</dbReference>
<comment type="caution">
    <text evidence="6">The sequence shown here is derived from an EMBL/GenBank/DDBJ whole genome shotgun (WGS) entry which is preliminary data.</text>
</comment>
<accession>A0A9R1XCB4</accession>
<feature type="domain" description="DYW" evidence="5">
    <location>
        <begin position="536"/>
        <end position="628"/>
    </location>
</feature>
<keyword evidence="7" id="KW-1185">Reference proteome</keyword>
<dbReference type="Pfam" id="PF20430">
    <property type="entry name" value="Eplus_motif"/>
    <property type="match status" value="1"/>
</dbReference>
<evidence type="ECO:0000256" key="1">
    <source>
        <dbReference type="ARBA" id="ARBA00006643"/>
    </source>
</evidence>
<dbReference type="GO" id="GO:0003723">
    <property type="term" value="F:RNA binding"/>
    <property type="evidence" value="ECO:0007669"/>
    <property type="project" value="InterPro"/>
</dbReference>
<feature type="region of interest" description="Disordered" evidence="4">
    <location>
        <begin position="1"/>
        <end position="27"/>
    </location>
</feature>
<dbReference type="AlphaFoldDB" id="A0A9R1XCB4"/>
<dbReference type="InterPro" id="IPR032867">
    <property type="entry name" value="DYW_dom"/>
</dbReference>
<dbReference type="FunFam" id="1.25.40.10:FF:000348">
    <property type="entry name" value="Pentatricopeptide repeat-containing protein chloroplastic"/>
    <property type="match status" value="1"/>
</dbReference>
<reference evidence="6 7" key="1">
    <citation type="journal article" date="2017" name="Nat. Commun.">
        <title>Genome assembly with in vitro proximity ligation data and whole-genome triplication in lettuce.</title>
        <authorList>
            <person name="Reyes-Chin-Wo S."/>
            <person name="Wang Z."/>
            <person name="Yang X."/>
            <person name="Kozik A."/>
            <person name="Arikit S."/>
            <person name="Song C."/>
            <person name="Xia L."/>
            <person name="Froenicke L."/>
            <person name="Lavelle D.O."/>
            <person name="Truco M.J."/>
            <person name="Xia R."/>
            <person name="Zhu S."/>
            <person name="Xu C."/>
            <person name="Xu H."/>
            <person name="Xu X."/>
            <person name="Cox K."/>
            <person name="Korf I."/>
            <person name="Meyers B.C."/>
            <person name="Michelmore R.W."/>
        </authorList>
    </citation>
    <scope>NUCLEOTIDE SEQUENCE [LARGE SCALE GENOMIC DNA]</scope>
    <source>
        <strain evidence="7">cv. Salinas</strain>
        <tissue evidence="6">Seedlings</tissue>
    </source>
</reference>
<evidence type="ECO:0000313" key="6">
    <source>
        <dbReference type="EMBL" id="KAJ0203147.1"/>
    </source>
</evidence>
<dbReference type="InterPro" id="IPR011990">
    <property type="entry name" value="TPR-like_helical_dom_sf"/>
</dbReference>
<dbReference type="GO" id="GO:0009451">
    <property type="term" value="P:RNA modification"/>
    <property type="evidence" value="ECO:0007669"/>
    <property type="project" value="InterPro"/>
</dbReference>
<dbReference type="Proteomes" id="UP000235145">
    <property type="component" value="Unassembled WGS sequence"/>
</dbReference>
<evidence type="ECO:0000256" key="3">
    <source>
        <dbReference type="PROSITE-ProRule" id="PRU00708"/>
    </source>
</evidence>
<dbReference type="Pfam" id="PF13041">
    <property type="entry name" value="PPR_2"/>
    <property type="match status" value="3"/>
</dbReference>
<dbReference type="PROSITE" id="PS51375">
    <property type="entry name" value="PPR"/>
    <property type="match status" value="2"/>
</dbReference>